<name>A0A267MLK2_9FIRM</name>
<dbReference type="EMBL" id="NIBG01000003">
    <property type="protein sequence ID" value="PAB60307.1"/>
    <property type="molecule type" value="Genomic_DNA"/>
</dbReference>
<dbReference type="GO" id="GO:0047804">
    <property type="term" value="F:cysteine-S-conjugate beta-lyase activity"/>
    <property type="evidence" value="ECO:0007669"/>
    <property type="project" value="UniProtKB-EC"/>
</dbReference>
<organism evidence="7 8">
    <name type="scientific">Anaeromicrobium sediminis</name>
    <dbReference type="NCBI Taxonomy" id="1478221"/>
    <lineage>
        <taxon>Bacteria</taxon>
        <taxon>Bacillati</taxon>
        <taxon>Bacillota</taxon>
        <taxon>Clostridia</taxon>
        <taxon>Peptostreptococcales</taxon>
        <taxon>Thermotaleaceae</taxon>
        <taxon>Anaeromicrobium</taxon>
    </lineage>
</organism>
<protein>
    <recommendedName>
        <fullName evidence="2">cysteine-S-conjugate beta-lyase</fullName>
        <ecNumber evidence="2">4.4.1.13</ecNumber>
    </recommendedName>
</protein>
<evidence type="ECO:0000256" key="2">
    <source>
        <dbReference type="ARBA" id="ARBA00012224"/>
    </source>
</evidence>
<comment type="caution">
    <text evidence="7">The sequence shown here is derived from an EMBL/GenBank/DDBJ whole genome shotgun (WGS) entry which is preliminary data.</text>
</comment>
<comment type="cofactor">
    <cofactor evidence="1">
        <name>pyridoxal 5'-phosphate</name>
        <dbReference type="ChEBI" id="CHEBI:597326"/>
    </cofactor>
</comment>
<dbReference type="PANTHER" id="PTHR43525:SF1">
    <property type="entry name" value="PROTEIN MALY"/>
    <property type="match status" value="1"/>
</dbReference>
<dbReference type="PANTHER" id="PTHR43525">
    <property type="entry name" value="PROTEIN MALY"/>
    <property type="match status" value="1"/>
</dbReference>
<accession>A0A267MLK2</accession>
<evidence type="ECO:0000313" key="7">
    <source>
        <dbReference type="EMBL" id="PAB60307.1"/>
    </source>
</evidence>
<dbReference type="InterPro" id="IPR015424">
    <property type="entry name" value="PyrdxlP-dep_Trfase"/>
</dbReference>
<dbReference type="NCBIfam" id="TIGR04350">
    <property type="entry name" value="C_S_lyase_PatB"/>
    <property type="match status" value="1"/>
</dbReference>
<comment type="similarity">
    <text evidence="5">Belongs to the class-II pyridoxal-phosphate-dependent aminotransferase family. MalY/PatB cystathionine beta-lyase subfamily.</text>
</comment>
<reference evidence="7 8" key="1">
    <citation type="submission" date="2017-06" db="EMBL/GenBank/DDBJ databases">
        <title>Draft genome sequence of anaerobic fermentative bacterium Anaeromicrobium sediminis DY2726D isolated from West Pacific Ocean sediments.</title>
        <authorList>
            <person name="Zeng X."/>
        </authorList>
    </citation>
    <scope>NUCLEOTIDE SEQUENCE [LARGE SCALE GENOMIC DNA]</scope>
    <source>
        <strain evidence="7 8">DY2726D</strain>
    </source>
</reference>
<dbReference type="EC" id="4.4.1.13" evidence="2"/>
<dbReference type="CDD" id="cd00609">
    <property type="entry name" value="AAT_like"/>
    <property type="match status" value="1"/>
</dbReference>
<evidence type="ECO:0000259" key="6">
    <source>
        <dbReference type="Pfam" id="PF00155"/>
    </source>
</evidence>
<dbReference type="InterPro" id="IPR004839">
    <property type="entry name" value="Aminotransferase_I/II_large"/>
</dbReference>
<dbReference type="Pfam" id="PF00155">
    <property type="entry name" value="Aminotran_1_2"/>
    <property type="match status" value="1"/>
</dbReference>
<evidence type="ECO:0000256" key="5">
    <source>
        <dbReference type="ARBA" id="ARBA00037974"/>
    </source>
</evidence>
<feature type="domain" description="Aminotransferase class I/classII large" evidence="6">
    <location>
        <begin position="91"/>
        <end position="407"/>
    </location>
</feature>
<dbReference type="InterPro" id="IPR051798">
    <property type="entry name" value="Class-II_PLP-Dep_Aminotrans"/>
</dbReference>
<evidence type="ECO:0000256" key="1">
    <source>
        <dbReference type="ARBA" id="ARBA00001933"/>
    </source>
</evidence>
<dbReference type="GO" id="GO:0030170">
    <property type="term" value="F:pyridoxal phosphate binding"/>
    <property type="evidence" value="ECO:0007669"/>
    <property type="project" value="InterPro"/>
</dbReference>
<evidence type="ECO:0000256" key="4">
    <source>
        <dbReference type="ARBA" id="ARBA00023239"/>
    </source>
</evidence>
<dbReference type="Gene3D" id="3.90.1150.10">
    <property type="entry name" value="Aspartate Aminotransferase, domain 1"/>
    <property type="match status" value="1"/>
</dbReference>
<evidence type="ECO:0000256" key="3">
    <source>
        <dbReference type="ARBA" id="ARBA00022898"/>
    </source>
</evidence>
<dbReference type="InterPro" id="IPR015421">
    <property type="entry name" value="PyrdxlP-dep_Trfase_major"/>
</dbReference>
<keyword evidence="8" id="KW-1185">Reference proteome</keyword>
<evidence type="ECO:0000313" key="8">
    <source>
        <dbReference type="Proteomes" id="UP000216024"/>
    </source>
</evidence>
<gene>
    <name evidence="7" type="ORF">CCE28_05260</name>
</gene>
<proteinExistence type="inferred from homology"/>
<dbReference type="InterPro" id="IPR027619">
    <property type="entry name" value="C-S_lyase_PatB-like"/>
</dbReference>
<keyword evidence="3" id="KW-0663">Pyridoxal phosphate</keyword>
<dbReference type="AlphaFoldDB" id="A0A267MLK2"/>
<sequence>MFSKLDLDINSLVYQLMERSFVMKYDFNSVIDRRVVPTEKWSKEKLKTYFGSDDLLPLWVADMDFKVSDSLISDLVKRAEHGIFGYEYKPASHHKAIINWFEKRHNWRFNQNDLFYAPSILSALSILIDLLTEVNDQIIIQTPVYYPFSKIIKSHKRVPIKNSLRLVDGKYEIDFEDLEEKAKDPKTKVIIIANPHNPVGRVWTRDELKKMGDICVKHGVLIISDEIHCDIVYKNYKYTPMASISEEIANITMTCLSPGKTFNISSLSTAAVVISNKDISEKYKNFVDKYYINQNNAFSSVAFQSVYTKGEEWFEQFLAYLEGNLKFLKSYLKDNAPIIDIIEPEGTYLVWLDIRKLDMDAKKLQKFIIHEAKLAFDFGHWFGREGAGFIRINIACPRETLKTALIRLKSAIEHGNY</sequence>
<keyword evidence="4" id="KW-0456">Lyase</keyword>
<dbReference type="OrthoDB" id="9802872at2"/>
<dbReference type="Gene3D" id="3.40.640.10">
    <property type="entry name" value="Type I PLP-dependent aspartate aminotransferase-like (Major domain)"/>
    <property type="match status" value="1"/>
</dbReference>
<dbReference type="Proteomes" id="UP000216024">
    <property type="component" value="Unassembled WGS sequence"/>
</dbReference>
<dbReference type="InterPro" id="IPR015422">
    <property type="entry name" value="PyrdxlP-dep_Trfase_small"/>
</dbReference>
<dbReference type="SUPFAM" id="SSF53383">
    <property type="entry name" value="PLP-dependent transferases"/>
    <property type="match status" value="1"/>
</dbReference>